<name>A0A7X9XAU1_9BACT</name>
<dbReference type="RefSeq" id="WP_169658281.1">
    <property type="nucleotide sequence ID" value="NZ_JABANE010000053.1"/>
</dbReference>
<dbReference type="NCBIfam" id="NF047436">
    <property type="entry name" value="LA_2272_repeat"/>
    <property type="match status" value="1"/>
</dbReference>
<dbReference type="EMBL" id="JABANE010000053">
    <property type="protein sequence ID" value="NME70031.1"/>
    <property type="molecule type" value="Genomic_DNA"/>
</dbReference>
<organism evidence="1 2">
    <name type="scientific">Flammeovirga aprica JL-4</name>
    <dbReference type="NCBI Taxonomy" id="694437"/>
    <lineage>
        <taxon>Bacteria</taxon>
        <taxon>Pseudomonadati</taxon>
        <taxon>Bacteroidota</taxon>
        <taxon>Cytophagia</taxon>
        <taxon>Cytophagales</taxon>
        <taxon>Flammeovirgaceae</taxon>
        <taxon>Flammeovirga</taxon>
    </lineage>
</organism>
<dbReference type="Proteomes" id="UP000576082">
    <property type="component" value="Unassembled WGS sequence"/>
</dbReference>
<evidence type="ECO:0000313" key="1">
    <source>
        <dbReference type="EMBL" id="NME70031.1"/>
    </source>
</evidence>
<dbReference type="InterPro" id="IPR058093">
    <property type="entry name" value="LA_2272-like"/>
</dbReference>
<evidence type="ECO:0000313" key="2">
    <source>
        <dbReference type="Proteomes" id="UP000576082"/>
    </source>
</evidence>
<proteinExistence type="predicted"/>
<reference evidence="1 2" key="1">
    <citation type="submission" date="2020-04" db="EMBL/GenBank/DDBJ databases">
        <title>Flammeovirga sp. SR4, a novel species isolated from seawater.</title>
        <authorList>
            <person name="Wang X."/>
        </authorList>
    </citation>
    <scope>NUCLEOTIDE SEQUENCE [LARGE SCALE GENOMIC DNA]</scope>
    <source>
        <strain evidence="1 2">ATCC 23126</strain>
    </source>
</reference>
<accession>A0A7X9XAU1</accession>
<gene>
    <name evidence="1" type="ORF">HHU12_18805</name>
</gene>
<sequence>MKKLLLSIIAVLGIYNITLAQEEGVVKKKASVAFVYPISSNGAATNVENNASFNLLFGANAGVNGAELSGIGALNKGDIKGGQFAGVFNATKGDVKGGQFAGVLNATHGNTEGVQIAGVGNTTKNNVTGVQFGAVGNITLGDQKGVAIAGASNYVKGNVNGVQGGTVNIGLEKVNGAQVGVINIADTLSGVQFGVINFSNNVERGTPIGIINVVKNGYYAIEVTSGEINVAGVSYKMGTTDFYTIFKYGYTPDYVSTTTNHNFGFGFGTLRNLSRNGRHQLAIDITSNHFIPYQGADKNETNNNINMVGKLDVNYHFKVNKNISVVGGPSLNGYYSEVKANDASNFGTLTLPSETMIHQEFNATNTQAVWVGFNLGINYTF</sequence>
<keyword evidence="2" id="KW-1185">Reference proteome</keyword>
<dbReference type="AlphaFoldDB" id="A0A7X9XAU1"/>
<comment type="caution">
    <text evidence="1">The sequence shown here is derived from an EMBL/GenBank/DDBJ whole genome shotgun (WGS) entry which is preliminary data.</text>
</comment>
<protein>
    <submittedName>
        <fullName evidence="1">Uncharacterized protein</fullName>
    </submittedName>
</protein>